<feature type="compositionally biased region" description="Low complexity" evidence="1">
    <location>
        <begin position="71"/>
        <end position="86"/>
    </location>
</feature>
<dbReference type="Proteomes" id="UP000177082">
    <property type="component" value="Unassembled WGS sequence"/>
</dbReference>
<feature type="region of interest" description="Disordered" evidence="1">
    <location>
        <begin position="35"/>
        <end position="124"/>
    </location>
</feature>
<evidence type="ECO:0000256" key="2">
    <source>
        <dbReference type="SAM" id="Phobius"/>
    </source>
</evidence>
<evidence type="ECO:0000313" key="4">
    <source>
        <dbReference type="Proteomes" id="UP000177082"/>
    </source>
</evidence>
<keyword evidence="2" id="KW-0812">Transmembrane</keyword>
<dbReference type="EMBL" id="MGHF01000027">
    <property type="protein sequence ID" value="OGM62404.1"/>
    <property type="molecule type" value="Genomic_DNA"/>
</dbReference>
<proteinExistence type="predicted"/>
<evidence type="ECO:0000313" key="3">
    <source>
        <dbReference type="EMBL" id="OGM62404.1"/>
    </source>
</evidence>
<protein>
    <submittedName>
        <fullName evidence="3">Uncharacterized protein</fullName>
    </submittedName>
</protein>
<evidence type="ECO:0000256" key="1">
    <source>
        <dbReference type="SAM" id="MobiDB-lite"/>
    </source>
</evidence>
<comment type="caution">
    <text evidence="3">The sequence shown here is derived from an EMBL/GenBank/DDBJ whole genome shotgun (WGS) entry which is preliminary data.</text>
</comment>
<feature type="compositionally biased region" description="Low complexity" evidence="1">
    <location>
        <begin position="94"/>
        <end position="121"/>
    </location>
</feature>
<organism evidence="3 4">
    <name type="scientific">Candidatus Woesebacteria bacterium RIFCSPLOWO2_01_FULL_39_21</name>
    <dbReference type="NCBI Taxonomy" id="1802519"/>
    <lineage>
        <taxon>Bacteria</taxon>
        <taxon>Candidatus Woeseibacteriota</taxon>
    </lineage>
</organism>
<sequence>MARAYFHQKGYSHLVVLGIVGLILVVAVLRVSNSISPRSTSLPESPATVIPSVSSPTPGLKPSPKNTPTAKPVSNSKTPSPTTNNNAQQGINNTASTSTPKPTSVSLTPTPTSTPTPTTQTYQNGPISATVTCAESHGGLNKHIDLVISASGIDTKPNGAWTYIRINDAGKNIYLAYDSKDSSYSGYNGVTIHKQIYSIRNADLLVLESGKTYTAKVSQGGYTTGDPTGALGSTLAEVSFAPNCSF</sequence>
<feature type="transmembrane region" description="Helical" evidence="2">
    <location>
        <begin position="12"/>
        <end position="31"/>
    </location>
</feature>
<name>A0A1F8BEC8_9BACT</name>
<reference evidence="3 4" key="1">
    <citation type="journal article" date="2016" name="Nat. Commun.">
        <title>Thousands of microbial genomes shed light on interconnected biogeochemical processes in an aquifer system.</title>
        <authorList>
            <person name="Anantharaman K."/>
            <person name="Brown C.T."/>
            <person name="Hug L.A."/>
            <person name="Sharon I."/>
            <person name="Castelle C.J."/>
            <person name="Probst A.J."/>
            <person name="Thomas B.C."/>
            <person name="Singh A."/>
            <person name="Wilkins M.J."/>
            <person name="Karaoz U."/>
            <person name="Brodie E.L."/>
            <person name="Williams K.H."/>
            <person name="Hubbard S.S."/>
            <person name="Banfield J.F."/>
        </authorList>
    </citation>
    <scope>NUCLEOTIDE SEQUENCE [LARGE SCALE GENOMIC DNA]</scope>
</reference>
<dbReference type="AlphaFoldDB" id="A0A1F8BEC8"/>
<gene>
    <name evidence="3" type="ORF">A2961_03480</name>
</gene>
<accession>A0A1F8BEC8</accession>
<keyword evidence="2" id="KW-1133">Transmembrane helix</keyword>
<keyword evidence="2" id="KW-0472">Membrane</keyword>